<feature type="transmembrane region" description="Helical" evidence="1">
    <location>
        <begin position="256"/>
        <end position="275"/>
    </location>
</feature>
<name>A0AAD5TEQ3_9FUNG</name>
<evidence type="ECO:0000313" key="3">
    <source>
        <dbReference type="Proteomes" id="UP001212152"/>
    </source>
</evidence>
<reference evidence="2" key="1">
    <citation type="submission" date="2020-05" db="EMBL/GenBank/DDBJ databases">
        <title>Phylogenomic resolution of chytrid fungi.</title>
        <authorList>
            <person name="Stajich J.E."/>
            <person name="Amses K."/>
            <person name="Simmons R."/>
            <person name="Seto K."/>
            <person name="Myers J."/>
            <person name="Bonds A."/>
            <person name="Quandt C.A."/>
            <person name="Barry K."/>
            <person name="Liu P."/>
            <person name="Grigoriev I."/>
            <person name="Longcore J.E."/>
            <person name="James T.Y."/>
        </authorList>
    </citation>
    <scope>NUCLEOTIDE SEQUENCE</scope>
    <source>
        <strain evidence="2">JEL0379</strain>
    </source>
</reference>
<feature type="transmembrane region" description="Helical" evidence="1">
    <location>
        <begin position="287"/>
        <end position="306"/>
    </location>
</feature>
<feature type="transmembrane region" description="Helical" evidence="1">
    <location>
        <begin position="90"/>
        <end position="116"/>
    </location>
</feature>
<dbReference type="EMBL" id="JADGJQ010000061">
    <property type="protein sequence ID" value="KAJ3174728.1"/>
    <property type="molecule type" value="Genomic_DNA"/>
</dbReference>
<keyword evidence="1" id="KW-1133">Transmembrane helix</keyword>
<keyword evidence="1" id="KW-0812">Transmembrane</keyword>
<dbReference type="Proteomes" id="UP001212152">
    <property type="component" value="Unassembled WGS sequence"/>
</dbReference>
<feature type="transmembrane region" description="Helical" evidence="1">
    <location>
        <begin position="153"/>
        <end position="177"/>
    </location>
</feature>
<feature type="transmembrane region" description="Helical" evidence="1">
    <location>
        <begin position="373"/>
        <end position="393"/>
    </location>
</feature>
<organism evidence="2 3">
    <name type="scientific">Geranomyces variabilis</name>
    <dbReference type="NCBI Taxonomy" id="109894"/>
    <lineage>
        <taxon>Eukaryota</taxon>
        <taxon>Fungi</taxon>
        <taxon>Fungi incertae sedis</taxon>
        <taxon>Chytridiomycota</taxon>
        <taxon>Chytridiomycota incertae sedis</taxon>
        <taxon>Chytridiomycetes</taxon>
        <taxon>Spizellomycetales</taxon>
        <taxon>Powellomycetaceae</taxon>
        <taxon>Geranomyces</taxon>
    </lineage>
</organism>
<keyword evidence="1" id="KW-0472">Membrane</keyword>
<dbReference type="PANTHER" id="PTHR40407:SF1">
    <property type="entry name" value="HEPARAN-ALPHA-GLUCOSAMINIDE N-ACETYLTRANSFERASE CATALYTIC DOMAIN-CONTAINING PROTEIN"/>
    <property type="match status" value="1"/>
</dbReference>
<gene>
    <name evidence="2" type="ORF">HDU87_006977</name>
</gene>
<protein>
    <submittedName>
        <fullName evidence="2">Uncharacterized protein</fullName>
    </submittedName>
</protein>
<feature type="transmembrane region" description="Helical" evidence="1">
    <location>
        <begin position="429"/>
        <end position="446"/>
    </location>
</feature>
<comment type="caution">
    <text evidence="2">The sequence shown here is derived from an EMBL/GenBank/DDBJ whole genome shotgun (WGS) entry which is preliminary data.</text>
</comment>
<accession>A0AAD5TEQ3</accession>
<evidence type="ECO:0000256" key="1">
    <source>
        <dbReference type="SAM" id="Phobius"/>
    </source>
</evidence>
<keyword evidence="3" id="KW-1185">Reference proteome</keyword>
<dbReference type="AlphaFoldDB" id="A0AAD5TEQ3"/>
<feature type="transmembrane region" description="Helical" evidence="1">
    <location>
        <begin position="339"/>
        <end position="361"/>
    </location>
</feature>
<evidence type="ECO:0000313" key="2">
    <source>
        <dbReference type="EMBL" id="KAJ3174728.1"/>
    </source>
</evidence>
<dbReference type="PANTHER" id="PTHR40407">
    <property type="entry name" value="MEMBRANE PROTEIN-LIKE PROTEIN"/>
    <property type="match status" value="1"/>
</dbReference>
<feature type="transmembrane region" description="Helical" evidence="1">
    <location>
        <begin position="198"/>
        <end position="221"/>
    </location>
</feature>
<feature type="transmembrane region" description="Helical" evidence="1">
    <location>
        <begin position="128"/>
        <end position="147"/>
    </location>
</feature>
<proteinExistence type="predicted"/>
<sequence length="464" mass="52156">MSAPPQQAEDIERPAADAAASESTPLLAADGATTVVTATKAPRLLFLDHVRGLLMCLQSIDHSRLFLSRIAVQHEEWWNMPDFEGSLYHWFVRFLTASCAPGFFLTMGMSIVLFTLSRQRMEWHSLSILRHFFIRGAVLVGFNSLMLPSGMGLVTTVLFSLGVDLFLGSCCVLLEGASTKALITRLTGTRTAIEATRLGTSISIGFYVAAAAIISPLASWYTPGKEHQDDYYNWWFRLAFLPHKVIETDGVQLYSMYAPVPWMPFVLWGIALQRATAQFKLRPKQSGLLHAAIGTAMWIVFIPLRLAEGFGNINPGDLHPSPRHSFINFFNLTKYPPSVAYTLCTLGIIHLVCALFIFMEIKLKDSMWTSERNPLIVFGRSAFFFYIAHFYVYRIMRWLLLQTGDITEPPGSSKGGWPSSQAGNLPDPAYWFAWVVGLIVLYQMCLKYGRFKASKSPSSIWRFF</sequence>